<evidence type="ECO:0000313" key="3">
    <source>
        <dbReference type="Proteomes" id="UP000229342"/>
    </source>
</evidence>
<gene>
    <name evidence="2" type="ORF">COV91_04605</name>
</gene>
<proteinExistence type="predicted"/>
<reference evidence="2 3" key="1">
    <citation type="submission" date="2017-09" db="EMBL/GenBank/DDBJ databases">
        <title>Depth-based differentiation of microbial function through sediment-hosted aquifers and enrichment of novel symbionts in the deep terrestrial subsurface.</title>
        <authorList>
            <person name="Probst A.J."/>
            <person name="Ladd B."/>
            <person name="Jarett J.K."/>
            <person name="Geller-Mcgrath D.E."/>
            <person name="Sieber C.M."/>
            <person name="Emerson J.B."/>
            <person name="Anantharaman K."/>
            <person name="Thomas B.C."/>
            <person name="Malmstrom R."/>
            <person name="Stieglmeier M."/>
            <person name="Klingl A."/>
            <person name="Woyke T."/>
            <person name="Ryan C.M."/>
            <person name="Banfield J.F."/>
        </authorList>
    </citation>
    <scope>NUCLEOTIDE SEQUENCE [LARGE SCALE GENOMIC DNA]</scope>
    <source>
        <strain evidence="2">CG11_big_fil_rev_8_21_14_0_20_46_11</strain>
    </source>
</reference>
<sequence>MPCAKHKSTEATRKSAEYGGTRKQHGTVPSRSAFFISCQFSVLALRARKVVTGFLMGNKGVRWMPRLEMAMKDVAWRRYASGRCRATFDPKISEWGNLSA</sequence>
<name>A0A2H0KCQ1_9BACT</name>
<comment type="caution">
    <text evidence="2">The sequence shown here is derived from an EMBL/GenBank/DDBJ whole genome shotgun (WGS) entry which is preliminary data.</text>
</comment>
<protein>
    <submittedName>
        <fullName evidence="2">Uncharacterized protein</fullName>
    </submittedName>
</protein>
<dbReference type="AlphaFoldDB" id="A0A2H0KCQ1"/>
<accession>A0A2H0KCQ1</accession>
<organism evidence="2 3">
    <name type="scientific">Candidatus Taylorbacteria bacterium CG11_big_fil_rev_8_21_14_0_20_46_11</name>
    <dbReference type="NCBI Taxonomy" id="1975025"/>
    <lineage>
        <taxon>Bacteria</taxon>
        <taxon>Candidatus Tayloriibacteriota</taxon>
    </lineage>
</organism>
<feature type="compositionally biased region" description="Basic and acidic residues" evidence="1">
    <location>
        <begin position="7"/>
        <end position="16"/>
    </location>
</feature>
<dbReference type="EMBL" id="PCVG01000059">
    <property type="protein sequence ID" value="PIQ68353.1"/>
    <property type="molecule type" value="Genomic_DNA"/>
</dbReference>
<evidence type="ECO:0000313" key="2">
    <source>
        <dbReference type="EMBL" id="PIQ68353.1"/>
    </source>
</evidence>
<dbReference type="Proteomes" id="UP000229342">
    <property type="component" value="Unassembled WGS sequence"/>
</dbReference>
<feature type="region of interest" description="Disordered" evidence="1">
    <location>
        <begin position="1"/>
        <end position="27"/>
    </location>
</feature>
<evidence type="ECO:0000256" key="1">
    <source>
        <dbReference type="SAM" id="MobiDB-lite"/>
    </source>
</evidence>